<dbReference type="GO" id="GO:0006355">
    <property type="term" value="P:regulation of DNA-templated transcription"/>
    <property type="evidence" value="ECO:0007669"/>
    <property type="project" value="InterPro"/>
</dbReference>
<feature type="domain" description="HTH luxR-type" evidence="4">
    <location>
        <begin position="193"/>
        <end position="258"/>
    </location>
</feature>
<dbReference type="Pfam" id="PF00196">
    <property type="entry name" value="GerE"/>
    <property type="match status" value="1"/>
</dbReference>
<comment type="caution">
    <text evidence="5">The sequence shown here is derived from an EMBL/GenBank/DDBJ whole genome shotgun (WGS) entry which is preliminary data.</text>
</comment>
<reference evidence="5" key="1">
    <citation type="submission" date="2022-07" db="EMBL/GenBank/DDBJ databases">
        <authorList>
            <person name="Otstavnykh N."/>
            <person name="Isaeva M."/>
            <person name="Bystritskaya E."/>
        </authorList>
    </citation>
    <scope>NUCLEOTIDE SEQUENCE</scope>
    <source>
        <strain evidence="5">KCTC 52189</strain>
    </source>
</reference>
<name>A0AAE4B6Z5_9RHOB</name>
<dbReference type="SMART" id="SM00421">
    <property type="entry name" value="HTH_LUXR"/>
    <property type="match status" value="1"/>
</dbReference>
<organism evidence="5 6">
    <name type="scientific">Marimonas arenosa</name>
    <dbReference type="NCBI Taxonomy" id="1795305"/>
    <lineage>
        <taxon>Bacteria</taxon>
        <taxon>Pseudomonadati</taxon>
        <taxon>Pseudomonadota</taxon>
        <taxon>Alphaproteobacteria</taxon>
        <taxon>Rhodobacterales</taxon>
        <taxon>Paracoccaceae</taxon>
        <taxon>Marimonas</taxon>
    </lineage>
</organism>
<dbReference type="Gene3D" id="1.10.10.10">
    <property type="entry name" value="Winged helix-like DNA-binding domain superfamily/Winged helix DNA-binding domain"/>
    <property type="match status" value="1"/>
</dbReference>
<evidence type="ECO:0000259" key="4">
    <source>
        <dbReference type="PROSITE" id="PS50043"/>
    </source>
</evidence>
<reference evidence="5" key="2">
    <citation type="submission" date="2023-02" db="EMBL/GenBank/DDBJ databases">
        <title>'Rhodoalgimonas zhirmunskyi' gen. nov., isolated from a red alga.</title>
        <authorList>
            <person name="Nedashkovskaya O.I."/>
            <person name="Otstavnykh N.Y."/>
            <person name="Bystritskaya E.P."/>
            <person name="Balabanova L.A."/>
            <person name="Isaeva M.P."/>
        </authorList>
    </citation>
    <scope>NUCLEOTIDE SEQUENCE</scope>
    <source>
        <strain evidence="5">KCTC 52189</strain>
    </source>
</reference>
<dbReference type="InterPro" id="IPR036693">
    <property type="entry name" value="TF_LuxR_autoind-bd_dom_sf"/>
</dbReference>
<keyword evidence="1" id="KW-0805">Transcription regulation</keyword>
<evidence type="ECO:0000256" key="2">
    <source>
        <dbReference type="ARBA" id="ARBA00023125"/>
    </source>
</evidence>
<evidence type="ECO:0000256" key="3">
    <source>
        <dbReference type="ARBA" id="ARBA00023163"/>
    </source>
</evidence>
<accession>A0AAE4B6Z5</accession>
<dbReference type="RefSeq" id="WP_306737163.1">
    <property type="nucleotide sequence ID" value="NZ_JANHAX010000006.1"/>
</dbReference>
<keyword evidence="6" id="KW-1185">Reference proteome</keyword>
<dbReference type="PROSITE" id="PS50043">
    <property type="entry name" value="HTH_LUXR_2"/>
    <property type="match status" value="1"/>
</dbReference>
<keyword evidence="3" id="KW-0804">Transcription</keyword>
<dbReference type="EMBL" id="JANHAX010000006">
    <property type="protein sequence ID" value="MDQ2091864.1"/>
    <property type="molecule type" value="Genomic_DNA"/>
</dbReference>
<dbReference type="AlphaFoldDB" id="A0AAE4B6Z5"/>
<dbReference type="InterPro" id="IPR000792">
    <property type="entry name" value="Tscrpt_reg_LuxR_C"/>
</dbReference>
<dbReference type="InterPro" id="IPR036388">
    <property type="entry name" value="WH-like_DNA-bd_sf"/>
</dbReference>
<keyword evidence="2" id="KW-0238">DNA-binding</keyword>
<evidence type="ECO:0000313" key="5">
    <source>
        <dbReference type="EMBL" id="MDQ2091864.1"/>
    </source>
</evidence>
<dbReference type="Pfam" id="PF03472">
    <property type="entry name" value="Autoind_bind"/>
    <property type="match status" value="1"/>
</dbReference>
<gene>
    <name evidence="5" type="ORF">NO357_18330</name>
</gene>
<proteinExistence type="predicted"/>
<dbReference type="SUPFAM" id="SSF46894">
    <property type="entry name" value="C-terminal effector domain of the bipartite response regulators"/>
    <property type="match status" value="1"/>
</dbReference>
<dbReference type="Gene3D" id="3.30.450.80">
    <property type="entry name" value="Transcription factor LuxR-like, autoinducer-binding domain"/>
    <property type="match status" value="1"/>
</dbReference>
<dbReference type="CDD" id="cd06170">
    <property type="entry name" value="LuxR_C_like"/>
    <property type="match status" value="1"/>
</dbReference>
<dbReference type="SUPFAM" id="SSF75516">
    <property type="entry name" value="Pheromone-binding domain of LuxR-like quorum-sensing transcription factors"/>
    <property type="match status" value="1"/>
</dbReference>
<evidence type="ECO:0000313" key="6">
    <source>
        <dbReference type="Proteomes" id="UP001226762"/>
    </source>
</evidence>
<dbReference type="Proteomes" id="UP001226762">
    <property type="component" value="Unassembled WGS sequence"/>
</dbReference>
<dbReference type="InterPro" id="IPR005143">
    <property type="entry name" value="TF_LuxR_autoind-bd_dom"/>
</dbReference>
<sequence length="286" mass="32026">MAEKPPRRAPVEAERYTPELLQCFLVDLETTSHSREVWALLTTLGRDLGLPCVDFICASSYADFRKTLFIRTSYDSTWLNTLNADPDLHKWSYFRSHAMYHLTPIMVGLEFVDEYIHIPARRVEVLKEAARRGMRAGFSIPLRLHAPPQAALITFTGDHAKREMAAIVRAHGWTMTTAAMAAHQRYMMHFSAEFPTRNHISPKQLELLEKIGLGLQDKQIASALGISVSAVRQRLNTLMERTGLTGRAELAALAMSMGVLPDPLYGPGDDASDVLIEMDGGGIHRR</sequence>
<dbReference type="InterPro" id="IPR016032">
    <property type="entry name" value="Sig_transdc_resp-reg_C-effctor"/>
</dbReference>
<evidence type="ECO:0000256" key="1">
    <source>
        <dbReference type="ARBA" id="ARBA00023015"/>
    </source>
</evidence>
<dbReference type="GO" id="GO:0003677">
    <property type="term" value="F:DNA binding"/>
    <property type="evidence" value="ECO:0007669"/>
    <property type="project" value="UniProtKB-KW"/>
</dbReference>
<protein>
    <submittedName>
        <fullName evidence="5">Autoinducer binding domain-containing protein</fullName>
    </submittedName>
</protein>